<dbReference type="PROSITE" id="PS00211">
    <property type="entry name" value="ABC_TRANSPORTER_1"/>
    <property type="match status" value="1"/>
</dbReference>
<keyword evidence="10" id="KW-0472">Membrane</keyword>
<keyword evidence="4" id="KW-1003">Cell membrane</keyword>
<dbReference type="GO" id="GO:0005524">
    <property type="term" value="F:ATP binding"/>
    <property type="evidence" value="ECO:0007669"/>
    <property type="project" value="UniProtKB-KW"/>
</dbReference>
<keyword evidence="9" id="KW-0406">Ion transport</keyword>
<comment type="subcellular location">
    <subcellularLocation>
        <location evidence="1">Cell membrane</location>
        <topology evidence="1">Peripheral membrane protein</topology>
    </subcellularLocation>
</comment>
<dbReference type="PROSITE" id="PS50893">
    <property type="entry name" value="ABC_TRANSPORTER_2"/>
    <property type="match status" value="1"/>
</dbReference>
<dbReference type="OrthoDB" id="5292475at2"/>
<dbReference type="SUPFAM" id="SSF52540">
    <property type="entry name" value="P-loop containing nucleoside triphosphate hydrolases"/>
    <property type="match status" value="1"/>
</dbReference>
<evidence type="ECO:0000256" key="7">
    <source>
        <dbReference type="ARBA" id="ARBA00022840"/>
    </source>
</evidence>
<dbReference type="FunFam" id="3.40.50.300:FF:000134">
    <property type="entry name" value="Iron-enterobactin ABC transporter ATP-binding protein"/>
    <property type="match status" value="1"/>
</dbReference>
<dbReference type="InterPro" id="IPR003593">
    <property type="entry name" value="AAA+_ATPase"/>
</dbReference>
<reference evidence="12 13" key="1">
    <citation type="journal article" date="2019" name="PLoS ONE">
        <title>Pup mortality in New Zealand sea lions (Phocarctos hookeri) at Enderby Island, Auckland Islands, 2013-18.</title>
        <authorList>
            <person name="Michael S.A."/>
            <person name="Hayman D.T.S."/>
            <person name="Gray R."/>
            <person name="Zhang J."/>
            <person name="Rogers L."/>
            <person name="Roe W.D."/>
        </authorList>
    </citation>
    <scope>NUCLEOTIDE SEQUENCE [LARGE SCALE GENOMIC DNA]</scope>
    <source>
        <strain evidence="12 13">SM868</strain>
    </source>
</reference>
<dbReference type="CDD" id="cd03214">
    <property type="entry name" value="ABC_Iron-Siderophores_B12_Hemin"/>
    <property type="match status" value="1"/>
</dbReference>
<dbReference type="InterPro" id="IPR017871">
    <property type="entry name" value="ABC_transporter-like_CS"/>
</dbReference>
<evidence type="ECO:0000256" key="5">
    <source>
        <dbReference type="ARBA" id="ARBA00022496"/>
    </source>
</evidence>
<gene>
    <name evidence="12" type="ORF">GB996_06130</name>
</gene>
<keyword evidence="5" id="KW-0410">Iron transport</keyword>
<accession>A0A844M065</accession>
<name>A0A844M065_9GAMM</name>
<dbReference type="PANTHER" id="PTHR42771">
    <property type="entry name" value="IRON(3+)-HYDROXAMATE IMPORT ATP-BINDING PROTEIN FHUC"/>
    <property type="match status" value="1"/>
</dbReference>
<evidence type="ECO:0000313" key="12">
    <source>
        <dbReference type="EMBL" id="MUG32369.1"/>
    </source>
</evidence>
<evidence type="ECO:0000256" key="4">
    <source>
        <dbReference type="ARBA" id="ARBA00022475"/>
    </source>
</evidence>
<dbReference type="PANTHER" id="PTHR42771:SF2">
    <property type="entry name" value="IRON(3+)-HYDROXAMATE IMPORT ATP-BINDING PROTEIN FHUC"/>
    <property type="match status" value="1"/>
</dbReference>
<evidence type="ECO:0000259" key="11">
    <source>
        <dbReference type="PROSITE" id="PS50893"/>
    </source>
</evidence>
<comment type="similarity">
    <text evidence="2">Belongs to the ABC transporter superfamily.</text>
</comment>
<dbReference type="AlphaFoldDB" id="A0A844M065"/>
<keyword evidence="13" id="KW-1185">Reference proteome</keyword>
<dbReference type="Pfam" id="PF00005">
    <property type="entry name" value="ABC_tran"/>
    <property type="match status" value="1"/>
</dbReference>
<keyword evidence="8" id="KW-0408">Iron</keyword>
<evidence type="ECO:0000256" key="8">
    <source>
        <dbReference type="ARBA" id="ARBA00023004"/>
    </source>
</evidence>
<dbReference type="GO" id="GO:0016887">
    <property type="term" value="F:ATP hydrolysis activity"/>
    <property type="evidence" value="ECO:0007669"/>
    <property type="project" value="InterPro"/>
</dbReference>
<dbReference type="GO" id="GO:0005886">
    <property type="term" value="C:plasma membrane"/>
    <property type="evidence" value="ECO:0007669"/>
    <property type="project" value="UniProtKB-SubCell"/>
</dbReference>
<evidence type="ECO:0000256" key="6">
    <source>
        <dbReference type="ARBA" id="ARBA00022741"/>
    </source>
</evidence>
<evidence type="ECO:0000256" key="3">
    <source>
        <dbReference type="ARBA" id="ARBA00022448"/>
    </source>
</evidence>
<evidence type="ECO:0000313" key="13">
    <source>
        <dbReference type="Proteomes" id="UP000442109"/>
    </source>
</evidence>
<keyword evidence="3" id="KW-0813">Transport</keyword>
<dbReference type="EMBL" id="WFKQ01000004">
    <property type="protein sequence ID" value="MUG32369.1"/>
    <property type="molecule type" value="Genomic_DNA"/>
</dbReference>
<sequence>MLQAQHLSISRQNTPLLQDINCQIATNQLVALVGHNGSGKSTLIKTLAGEMLPSSGSLVLEDRPLSDYGSKDLAKKLAYLPQQLPDAASFSVSELVMLGRYPHQKWLQKPSQIDRDKVTEAMHLTQVAPFADRIVSTLSGGERARVWLAMCLAQDTEYLLLDEPLAALDVRYQLEVMALIRQLVDTQGLGVAMIVHDINLAAQYADRIVALKAGKICHDDTVANIMQPDVLKDIFNVDMQLLTHPVNGQPVAVV</sequence>
<dbReference type="InterPro" id="IPR051535">
    <property type="entry name" value="Siderophore_ABC-ATPase"/>
</dbReference>
<dbReference type="InterPro" id="IPR003439">
    <property type="entry name" value="ABC_transporter-like_ATP-bd"/>
</dbReference>
<organism evidence="12 13">
    <name type="scientific">Psychrobacter sanguinis</name>
    <dbReference type="NCBI Taxonomy" id="861445"/>
    <lineage>
        <taxon>Bacteria</taxon>
        <taxon>Pseudomonadati</taxon>
        <taxon>Pseudomonadota</taxon>
        <taxon>Gammaproteobacteria</taxon>
        <taxon>Moraxellales</taxon>
        <taxon>Moraxellaceae</taxon>
        <taxon>Psychrobacter</taxon>
    </lineage>
</organism>
<dbReference type="RefSeq" id="WP_155587136.1">
    <property type="nucleotide sequence ID" value="NZ_WFKQ01000004.1"/>
</dbReference>
<keyword evidence="7 12" id="KW-0067">ATP-binding</keyword>
<evidence type="ECO:0000256" key="1">
    <source>
        <dbReference type="ARBA" id="ARBA00004202"/>
    </source>
</evidence>
<dbReference type="Gene3D" id="3.40.50.300">
    <property type="entry name" value="P-loop containing nucleotide triphosphate hydrolases"/>
    <property type="match status" value="1"/>
</dbReference>
<dbReference type="SMART" id="SM00382">
    <property type="entry name" value="AAA"/>
    <property type="match status" value="1"/>
</dbReference>
<protein>
    <submittedName>
        <fullName evidence="12">ATP-binding cassette domain-containing protein</fullName>
    </submittedName>
</protein>
<dbReference type="InterPro" id="IPR027417">
    <property type="entry name" value="P-loop_NTPase"/>
</dbReference>
<evidence type="ECO:0000256" key="9">
    <source>
        <dbReference type="ARBA" id="ARBA00023065"/>
    </source>
</evidence>
<dbReference type="Proteomes" id="UP000442109">
    <property type="component" value="Unassembled WGS sequence"/>
</dbReference>
<keyword evidence="6" id="KW-0547">Nucleotide-binding</keyword>
<dbReference type="GO" id="GO:0006826">
    <property type="term" value="P:iron ion transport"/>
    <property type="evidence" value="ECO:0007669"/>
    <property type="project" value="UniProtKB-KW"/>
</dbReference>
<comment type="caution">
    <text evidence="12">The sequence shown here is derived from an EMBL/GenBank/DDBJ whole genome shotgun (WGS) entry which is preliminary data.</text>
</comment>
<proteinExistence type="inferred from homology"/>
<feature type="domain" description="ABC transporter" evidence="11">
    <location>
        <begin position="2"/>
        <end position="238"/>
    </location>
</feature>
<evidence type="ECO:0000256" key="2">
    <source>
        <dbReference type="ARBA" id="ARBA00005417"/>
    </source>
</evidence>
<evidence type="ECO:0000256" key="10">
    <source>
        <dbReference type="ARBA" id="ARBA00023136"/>
    </source>
</evidence>